<dbReference type="PANTHER" id="PTHR10587">
    <property type="entry name" value="GLYCOSYL TRANSFERASE-RELATED"/>
    <property type="match status" value="1"/>
</dbReference>
<dbReference type="Proteomes" id="UP000671913">
    <property type="component" value="Chromosome"/>
</dbReference>
<dbReference type="SUPFAM" id="SSF88713">
    <property type="entry name" value="Glycoside hydrolase/deacetylase"/>
    <property type="match status" value="1"/>
</dbReference>
<evidence type="ECO:0000256" key="1">
    <source>
        <dbReference type="ARBA" id="ARBA00022723"/>
    </source>
</evidence>
<dbReference type="CDD" id="cd10917">
    <property type="entry name" value="CE4_NodB_like_6s_7s"/>
    <property type="match status" value="1"/>
</dbReference>
<feature type="region of interest" description="Disordered" evidence="3">
    <location>
        <begin position="53"/>
        <end position="87"/>
    </location>
</feature>
<accession>A0A975AWP4</accession>
<evidence type="ECO:0000313" key="6">
    <source>
        <dbReference type="EMBL" id="QSZ27856.1"/>
    </source>
</evidence>
<keyword evidence="4" id="KW-0472">Membrane</keyword>
<dbReference type="GO" id="GO:0046872">
    <property type="term" value="F:metal ion binding"/>
    <property type="evidence" value="ECO:0007669"/>
    <property type="project" value="UniProtKB-KW"/>
</dbReference>
<keyword evidence="4" id="KW-1133">Transmembrane helix</keyword>
<feature type="transmembrane region" description="Helical" evidence="4">
    <location>
        <begin position="12"/>
        <end position="32"/>
    </location>
</feature>
<keyword evidence="7" id="KW-1185">Reference proteome</keyword>
<dbReference type="GO" id="GO:0016810">
    <property type="term" value="F:hydrolase activity, acting on carbon-nitrogen (but not peptide) bonds"/>
    <property type="evidence" value="ECO:0007669"/>
    <property type="project" value="InterPro"/>
</dbReference>
<dbReference type="AlphaFoldDB" id="A0A975AWP4"/>
<evidence type="ECO:0000313" key="7">
    <source>
        <dbReference type="Proteomes" id="UP000671913"/>
    </source>
</evidence>
<evidence type="ECO:0000256" key="2">
    <source>
        <dbReference type="ARBA" id="ARBA00022801"/>
    </source>
</evidence>
<dbReference type="InterPro" id="IPR011330">
    <property type="entry name" value="Glyco_hydro/deAcase_b/a-brl"/>
</dbReference>
<organism evidence="6 7">
    <name type="scientific">Aceticella autotrophica</name>
    <dbReference type="NCBI Taxonomy" id="2755338"/>
    <lineage>
        <taxon>Bacteria</taxon>
        <taxon>Bacillati</taxon>
        <taxon>Bacillota</taxon>
        <taxon>Clostridia</taxon>
        <taxon>Thermoanaerobacterales</taxon>
        <taxon>Thermoanaerobacteraceae</taxon>
        <taxon>Aceticella</taxon>
    </lineage>
</organism>
<keyword evidence="1" id="KW-0479">Metal-binding</keyword>
<dbReference type="GO" id="GO:0005975">
    <property type="term" value="P:carbohydrate metabolic process"/>
    <property type="evidence" value="ECO:0007669"/>
    <property type="project" value="InterPro"/>
</dbReference>
<dbReference type="EMBL" id="CP060096">
    <property type="protein sequence ID" value="QSZ27856.1"/>
    <property type="molecule type" value="Genomic_DNA"/>
</dbReference>
<dbReference type="Gene3D" id="3.20.20.370">
    <property type="entry name" value="Glycoside hydrolase/deacetylase"/>
    <property type="match status" value="1"/>
</dbReference>
<dbReference type="PANTHER" id="PTHR10587:SF133">
    <property type="entry name" value="CHITIN DEACETYLASE 1-RELATED"/>
    <property type="match status" value="1"/>
</dbReference>
<evidence type="ECO:0000259" key="5">
    <source>
        <dbReference type="PROSITE" id="PS51677"/>
    </source>
</evidence>
<keyword evidence="2" id="KW-0378">Hydrolase</keyword>
<evidence type="ECO:0000256" key="3">
    <source>
        <dbReference type="SAM" id="MobiDB-lite"/>
    </source>
</evidence>
<reference evidence="6" key="1">
    <citation type="submission" date="2020-08" db="EMBL/GenBank/DDBJ databases">
        <title>Genomic insights into the carbon and energy metabolism of the first obligate autotrophic acetogenic bacterium Aceticella autotrophica gen. nov., sp. nov.</title>
        <authorList>
            <person name="Toshchakov S.V."/>
            <person name="Elcheninov A.G."/>
            <person name="Kublanov I.V."/>
            <person name="Frolov E.N."/>
            <person name="Lebedinsky A.V."/>
        </authorList>
    </citation>
    <scope>NUCLEOTIDE SEQUENCE</scope>
    <source>
        <strain evidence="6">3443-3Ac</strain>
    </source>
</reference>
<name>A0A975AWP4_9THEO</name>
<keyword evidence="4" id="KW-0812">Transmembrane</keyword>
<feature type="compositionally biased region" description="Polar residues" evidence="3">
    <location>
        <begin position="73"/>
        <end position="87"/>
    </location>
</feature>
<feature type="compositionally biased region" description="Basic and acidic residues" evidence="3">
    <location>
        <begin position="57"/>
        <end position="72"/>
    </location>
</feature>
<dbReference type="Pfam" id="PF01522">
    <property type="entry name" value="Polysacc_deac_1"/>
    <property type="match status" value="1"/>
</dbReference>
<sequence length="336" mass="37762">MIIKSVKKQRIIFYAFLIVFLSILVGSGVFYYNNTLKKPKNLTKNVLPTASSVIEKNSNKDDNNTNFDKKSEPTTSTPVDKTNISQNNDTHVSENIANSGIDNHISNLVNKSNRDQIFNDLIPFEKPFSVNSKAGKIIALTFDDGPSNEFTKKYVDLLKSMNINGTFFVIGKNAEKHPELLKYIYENGNEIGLHSYSHPFLPKLTPEQMVDELYKTQEIVYNATGEKPILFRPPYGAYNKTLLQISNALGLHIVLWNVDPDDWKKPGIESIVNRVILKVKPGSVILLHEGKPETFAALPQIIQKLKAEGYSFATVSNLMKIDEVSTNQQNEKNAGK</sequence>
<dbReference type="GO" id="GO:0016020">
    <property type="term" value="C:membrane"/>
    <property type="evidence" value="ECO:0007669"/>
    <property type="project" value="TreeGrafter"/>
</dbReference>
<dbReference type="InterPro" id="IPR002509">
    <property type="entry name" value="NODB_dom"/>
</dbReference>
<dbReference type="RefSeq" id="WP_284680575.1">
    <property type="nucleotide sequence ID" value="NZ_CP060096.1"/>
</dbReference>
<dbReference type="KEGG" id="aaut:ACETAC_02925"/>
<dbReference type="InterPro" id="IPR050248">
    <property type="entry name" value="Polysacc_deacetylase_ArnD"/>
</dbReference>
<proteinExistence type="predicted"/>
<dbReference type="PROSITE" id="PS51677">
    <property type="entry name" value="NODB"/>
    <property type="match status" value="1"/>
</dbReference>
<protein>
    <submittedName>
        <fullName evidence="6">Polysaccharide deacetylase family protein</fullName>
    </submittedName>
</protein>
<gene>
    <name evidence="6" type="ORF">ACETAC_02925</name>
</gene>
<feature type="domain" description="NodB homology" evidence="5">
    <location>
        <begin position="136"/>
        <end position="313"/>
    </location>
</feature>
<evidence type="ECO:0000256" key="4">
    <source>
        <dbReference type="SAM" id="Phobius"/>
    </source>
</evidence>